<accession>A0A501XBX9</accession>
<evidence type="ECO:0000313" key="2">
    <source>
        <dbReference type="Proteomes" id="UP000319776"/>
    </source>
</evidence>
<dbReference type="OrthoDB" id="397978at2"/>
<protein>
    <recommendedName>
        <fullName evidence="3">Restriction endonuclease</fullName>
    </recommendedName>
</protein>
<sequence length="240" mass="28387">MTKEFLEVVKDSFFAYLNSGARSNQKLKSLHSKIGEDILFKINQLSQNKEDKYKIVSINENSSEEYLLHGRYIDKKIDIAILKNNNFIACISVKFFMSNIKQNKNNYFENMLGETANVRTQNYKYFQFILMPISVPYFDKNKNIKKWEHVNESDLGKYFIMSHDNEILFFHVPNKTFIGLLQFPEVQANNFEEYKQAFIQNQLFEIDFAKTLFKSEYGKQLIINDYEEFIQKVAYAALSD</sequence>
<keyword evidence="2" id="KW-1185">Reference proteome</keyword>
<dbReference type="Proteomes" id="UP000319776">
    <property type="component" value="Unassembled WGS sequence"/>
</dbReference>
<proteinExistence type="predicted"/>
<evidence type="ECO:0000313" key="1">
    <source>
        <dbReference type="EMBL" id="TPE58060.1"/>
    </source>
</evidence>
<gene>
    <name evidence="1" type="ORF">FJO69_00420</name>
</gene>
<dbReference type="RefSeq" id="WP_140781033.1">
    <property type="nucleotide sequence ID" value="NZ_VFSS01000001.1"/>
</dbReference>
<reference evidence="1 2" key="1">
    <citation type="submission" date="2019-06" db="EMBL/GenBank/DDBJ databases">
        <title>Mycoplasma falconis type strain whole genome sequence.</title>
        <authorList>
            <person name="Spergser J."/>
        </authorList>
    </citation>
    <scope>NUCLEOTIDE SEQUENCE [LARGE SCALE GENOMIC DNA]</scope>
    <source>
        <strain evidence="1 2">ATCC 51372</strain>
    </source>
</reference>
<comment type="caution">
    <text evidence="1">The sequence shown here is derived from an EMBL/GenBank/DDBJ whole genome shotgun (WGS) entry which is preliminary data.</text>
</comment>
<dbReference type="AlphaFoldDB" id="A0A501XBX9"/>
<evidence type="ECO:0008006" key="3">
    <source>
        <dbReference type="Google" id="ProtNLM"/>
    </source>
</evidence>
<name>A0A501XBX9_9BACT</name>
<dbReference type="EMBL" id="VFSS01000001">
    <property type="protein sequence ID" value="TPE58060.1"/>
    <property type="molecule type" value="Genomic_DNA"/>
</dbReference>
<organism evidence="1 2">
    <name type="scientific">[Mycoplasma] falconis</name>
    <dbReference type="NCBI Taxonomy" id="92403"/>
    <lineage>
        <taxon>Bacteria</taxon>
        <taxon>Bacillati</taxon>
        <taxon>Mycoplasmatota</taxon>
        <taxon>Mycoplasmoidales</taxon>
        <taxon>Metamycoplasmataceae</taxon>
        <taxon>Metamycoplasma</taxon>
    </lineage>
</organism>